<dbReference type="InterPro" id="IPR016160">
    <property type="entry name" value="Ald_DH_CS_CYS"/>
</dbReference>
<dbReference type="GO" id="GO:0016620">
    <property type="term" value="F:oxidoreductase activity, acting on the aldehyde or oxo group of donors, NAD or NADP as acceptor"/>
    <property type="evidence" value="ECO:0007669"/>
    <property type="project" value="InterPro"/>
</dbReference>
<gene>
    <name evidence="6" type="ORF">ALP40_02576</name>
</gene>
<evidence type="ECO:0000256" key="1">
    <source>
        <dbReference type="ARBA" id="ARBA00009986"/>
    </source>
</evidence>
<evidence type="ECO:0000313" key="7">
    <source>
        <dbReference type="Proteomes" id="UP000273854"/>
    </source>
</evidence>
<dbReference type="RefSeq" id="WP_122207088.1">
    <property type="nucleotide sequence ID" value="NZ_JAAMQQ010000001.1"/>
</dbReference>
<dbReference type="PROSITE" id="PS00687">
    <property type="entry name" value="ALDEHYDE_DEHYDR_GLU"/>
    <property type="match status" value="1"/>
</dbReference>
<dbReference type="InterPro" id="IPR029510">
    <property type="entry name" value="Ald_DH_CS_GLU"/>
</dbReference>
<dbReference type="Pfam" id="PF00171">
    <property type="entry name" value="Aldedh"/>
    <property type="match status" value="1"/>
</dbReference>
<evidence type="ECO:0000256" key="4">
    <source>
        <dbReference type="RuleBase" id="RU003345"/>
    </source>
</evidence>
<dbReference type="InterPro" id="IPR015590">
    <property type="entry name" value="Aldehyde_DH_dom"/>
</dbReference>
<dbReference type="Gene3D" id="3.40.309.10">
    <property type="entry name" value="Aldehyde Dehydrogenase, Chain A, domain 2"/>
    <property type="match status" value="1"/>
</dbReference>
<dbReference type="OrthoDB" id="9812625at2"/>
<dbReference type="EMBL" id="RBTP01000012">
    <property type="protein sequence ID" value="RMT84584.1"/>
    <property type="molecule type" value="Genomic_DNA"/>
</dbReference>
<keyword evidence="2 4" id="KW-0560">Oxidoreductase</keyword>
<dbReference type="CDD" id="cd07106">
    <property type="entry name" value="ALDH_AldA-AAD23400"/>
    <property type="match status" value="1"/>
</dbReference>
<protein>
    <submittedName>
        <fullName evidence="6">Aldehyde dehydrogenase</fullName>
    </submittedName>
</protein>
<feature type="active site" evidence="3">
    <location>
        <position position="242"/>
    </location>
</feature>
<dbReference type="PANTHER" id="PTHR11699">
    <property type="entry name" value="ALDEHYDE DEHYDROGENASE-RELATED"/>
    <property type="match status" value="1"/>
</dbReference>
<comment type="caution">
    <text evidence="6">The sequence shown here is derived from an EMBL/GenBank/DDBJ whole genome shotgun (WGS) entry which is preliminary data.</text>
</comment>
<dbReference type="InterPro" id="IPR016162">
    <property type="entry name" value="Ald_DH_N"/>
</dbReference>
<sequence>MHVYKMLINGVQVEGDRGHFHVVNPATGIAFAQCPAGSLAQLDQAVDAAQTAFKAWRHSTHQDRRERLLRIAVDIEQHAQELARLIVLEQGKPLALALSEVMGAVAWTRYAAEQQIPVELIEETPAQRIELHRKPLGVVASITPWNWPFMIAVWHIMPALRAGNCVISKPSSLTPLSTLGLVEIIARHVPQGVINVVTGEQGFGSAITSHAGIDKIVFTGSTATGQSVMRGAAGNLKRLTLELGGNDAAIVLPGTPVDDVAEDIFQAAFLNMGQTCAALKRLYVHASQYEDFARALTLIAARQVVGDGLQPGVDFGPVQNLEQLQLVETLVADARSQGARVLCGGARLERPGFFYPPTLVADVTDGQRLVDEEQFGPVLPLIAYQDVEDVLCRANASDMALGGSVWGHDTDHAQALASRLESGVAWVNCHAQIQPNTPFGGSKMSGFGVEFGLEGLLEFTGQQLLFIRKRDAQ</sequence>
<evidence type="ECO:0000259" key="5">
    <source>
        <dbReference type="Pfam" id="PF00171"/>
    </source>
</evidence>
<dbReference type="InterPro" id="IPR016161">
    <property type="entry name" value="Ald_DH/histidinol_DH"/>
</dbReference>
<reference evidence="6 7" key="1">
    <citation type="submission" date="2018-08" db="EMBL/GenBank/DDBJ databases">
        <title>Recombination of ecologically and evolutionarily significant loci maintains genetic cohesion in the Pseudomonas syringae species complex.</title>
        <authorList>
            <person name="Dillon M."/>
            <person name="Thakur S."/>
            <person name="Almeida R.N.D."/>
            <person name="Weir B.S."/>
            <person name="Guttman D.S."/>
        </authorList>
    </citation>
    <scope>NUCLEOTIDE SEQUENCE [LARGE SCALE GENOMIC DNA]</scope>
    <source>
        <strain evidence="6 7">ICMP 19473</strain>
    </source>
</reference>
<dbReference type="InterPro" id="IPR016163">
    <property type="entry name" value="Ald_DH_C"/>
</dbReference>
<evidence type="ECO:0000256" key="3">
    <source>
        <dbReference type="PROSITE-ProRule" id="PRU10007"/>
    </source>
</evidence>
<accession>A0A3M5PJ84</accession>
<name>A0A3M5PJ84_PSEVI</name>
<proteinExistence type="inferred from homology"/>
<dbReference type="Gene3D" id="3.40.605.10">
    <property type="entry name" value="Aldehyde Dehydrogenase, Chain A, domain 1"/>
    <property type="match status" value="1"/>
</dbReference>
<dbReference type="Proteomes" id="UP000273854">
    <property type="component" value="Unassembled WGS sequence"/>
</dbReference>
<dbReference type="FunFam" id="3.40.605.10:FF:000007">
    <property type="entry name" value="NAD/NADP-dependent betaine aldehyde dehydrogenase"/>
    <property type="match status" value="1"/>
</dbReference>
<evidence type="ECO:0000256" key="2">
    <source>
        <dbReference type="ARBA" id="ARBA00023002"/>
    </source>
</evidence>
<evidence type="ECO:0000313" key="6">
    <source>
        <dbReference type="EMBL" id="RMT84584.1"/>
    </source>
</evidence>
<organism evidence="6 7">
    <name type="scientific">Pseudomonas viridiflava</name>
    <name type="common">Phytomonas viridiflava</name>
    <dbReference type="NCBI Taxonomy" id="33069"/>
    <lineage>
        <taxon>Bacteria</taxon>
        <taxon>Pseudomonadati</taxon>
        <taxon>Pseudomonadota</taxon>
        <taxon>Gammaproteobacteria</taxon>
        <taxon>Pseudomonadales</taxon>
        <taxon>Pseudomonadaceae</taxon>
        <taxon>Pseudomonas</taxon>
    </lineage>
</organism>
<comment type="similarity">
    <text evidence="1 4">Belongs to the aldehyde dehydrogenase family.</text>
</comment>
<dbReference type="AlphaFoldDB" id="A0A3M5PJ84"/>
<dbReference type="SUPFAM" id="SSF53720">
    <property type="entry name" value="ALDH-like"/>
    <property type="match status" value="1"/>
</dbReference>
<dbReference type="InterPro" id="IPR044086">
    <property type="entry name" value="LUC3-like"/>
</dbReference>
<dbReference type="PROSITE" id="PS00070">
    <property type="entry name" value="ALDEHYDE_DEHYDR_CYS"/>
    <property type="match status" value="1"/>
</dbReference>
<feature type="domain" description="Aldehyde dehydrogenase" evidence="5">
    <location>
        <begin position="14"/>
        <end position="462"/>
    </location>
</feature>